<dbReference type="AlphaFoldDB" id="X0TD24"/>
<evidence type="ECO:0000313" key="1">
    <source>
        <dbReference type="EMBL" id="GAF86082.1"/>
    </source>
</evidence>
<accession>X0TD24</accession>
<sequence length="145" mass="15328">TNYPSDTNLSGTGTIVWSDCQDTNGWCRVEMCTYGDIATAENIYVEGYVVNIDTDERKDWGPVELGTCGRTGGIPNGFAIDAYTQDCGVNGSNRTISHFLKAEWDTTSQGTFIGAASEIEGEGAEPDPPTATGITVFTGGSINAP</sequence>
<name>X0TD24_9ZZZZ</name>
<comment type="caution">
    <text evidence="1">The sequence shown here is derived from an EMBL/GenBank/DDBJ whole genome shotgun (WGS) entry which is preliminary data.</text>
</comment>
<feature type="non-terminal residue" evidence="1">
    <location>
        <position position="1"/>
    </location>
</feature>
<protein>
    <submittedName>
        <fullName evidence="1">Uncharacterized protein</fullName>
    </submittedName>
</protein>
<gene>
    <name evidence="1" type="ORF">S01H1_28673</name>
</gene>
<proteinExistence type="predicted"/>
<organism evidence="1">
    <name type="scientific">marine sediment metagenome</name>
    <dbReference type="NCBI Taxonomy" id="412755"/>
    <lineage>
        <taxon>unclassified sequences</taxon>
        <taxon>metagenomes</taxon>
        <taxon>ecological metagenomes</taxon>
    </lineage>
</organism>
<reference evidence="1" key="1">
    <citation type="journal article" date="2014" name="Front. Microbiol.">
        <title>High frequency of phylogenetically diverse reductive dehalogenase-homologous genes in deep subseafloor sedimentary metagenomes.</title>
        <authorList>
            <person name="Kawai M."/>
            <person name="Futagami T."/>
            <person name="Toyoda A."/>
            <person name="Takaki Y."/>
            <person name="Nishi S."/>
            <person name="Hori S."/>
            <person name="Arai W."/>
            <person name="Tsubouchi T."/>
            <person name="Morono Y."/>
            <person name="Uchiyama I."/>
            <person name="Ito T."/>
            <person name="Fujiyama A."/>
            <person name="Inagaki F."/>
            <person name="Takami H."/>
        </authorList>
    </citation>
    <scope>NUCLEOTIDE SEQUENCE</scope>
    <source>
        <strain evidence="1">Expedition CK06-06</strain>
    </source>
</reference>
<dbReference type="EMBL" id="BARS01017536">
    <property type="protein sequence ID" value="GAF86082.1"/>
    <property type="molecule type" value="Genomic_DNA"/>
</dbReference>